<keyword evidence="3" id="KW-1185">Reference proteome</keyword>
<dbReference type="EMBL" id="CAADJA010000002">
    <property type="protein sequence ID" value="VFS51071.1"/>
    <property type="molecule type" value="Genomic_DNA"/>
</dbReference>
<name>A0A2C6CWE5_9GAMM</name>
<accession>A0A2C6CWE5</accession>
<proteinExistence type="predicted"/>
<dbReference type="Pfam" id="PF04320">
    <property type="entry name" value="YggL_50S_bp"/>
    <property type="match status" value="1"/>
</dbReference>
<protein>
    <submittedName>
        <fullName evidence="1">DUF469 domain-containing protein</fullName>
    </submittedName>
</protein>
<evidence type="ECO:0000313" key="4">
    <source>
        <dbReference type="Proteomes" id="UP000373449"/>
    </source>
</evidence>
<evidence type="ECO:0000313" key="2">
    <source>
        <dbReference type="EMBL" id="VFS51071.1"/>
    </source>
</evidence>
<dbReference type="Proteomes" id="UP000224974">
    <property type="component" value="Unassembled WGS sequence"/>
</dbReference>
<dbReference type="AlphaFoldDB" id="A0A2C6CWE5"/>
<dbReference type="OrthoDB" id="9114861at2"/>
<dbReference type="GO" id="GO:0005829">
    <property type="term" value="C:cytosol"/>
    <property type="evidence" value="ECO:0007669"/>
    <property type="project" value="TreeGrafter"/>
</dbReference>
<dbReference type="RefSeq" id="WP_029095006.1">
    <property type="nucleotide sequence ID" value="NZ_CAADJA010000002.1"/>
</dbReference>
<sequence length="108" mass="12331">MAITRSRRLRKKLHLDEFQEIGFTVNWNFAEGATAESIDSFLNTFINEVVNPNGLGFGGSGYLDWEGIICLQKVGSCTEEHRKLIADWLTNNGMANVETSELYDIWWE</sequence>
<dbReference type="STRING" id="1111728.GCA_000427805_02296"/>
<dbReference type="EMBL" id="PDDX01000001">
    <property type="protein sequence ID" value="PHI30979.1"/>
    <property type="molecule type" value="Genomic_DNA"/>
</dbReference>
<dbReference type="InterPro" id="IPR007416">
    <property type="entry name" value="YggL_50S_bp"/>
</dbReference>
<dbReference type="NCBIfam" id="NF008685">
    <property type="entry name" value="PRK11702.1"/>
    <property type="match status" value="1"/>
</dbReference>
<dbReference type="PANTHER" id="PTHR38778:SF1">
    <property type="entry name" value="CYTOPLASMIC PROTEIN"/>
    <property type="match status" value="1"/>
</dbReference>
<evidence type="ECO:0000313" key="1">
    <source>
        <dbReference type="EMBL" id="PHI30979.1"/>
    </source>
</evidence>
<reference evidence="2 4" key="3">
    <citation type="submission" date="2019-03" db="EMBL/GenBank/DDBJ databases">
        <authorList>
            <consortium name="Pathogen Informatics"/>
        </authorList>
    </citation>
    <scope>NUCLEOTIDE SEQUENCE [LARGE SCALE GENOMIC DNA]</scope>
    <source>
        <strain evidence="2 4">NCTC12282</strain>
    </source>
</reference>
<reference evidence="1" key="1">
    <citation type="submission" date="2017-09" db="EMBL/GenBank/DDBJ databases">
        <title>FDA dAtabase for Regulatory Grade micrObial Sequences (FDA-ARGOS): Supporting development and validation of Infectious Disease Dx tests.</title>
        <authorList>
            <person name="Minogue T."/>
            <person name="Wolcott M."/>
            <person name="Wasieloski L."/>
            <person name="Aguilar W."/>
            <person name="Moore D."/>
            <person name="Tallon L.J."/>
            <person name="Sadzewicz L."/>
            <person name="Ott S."/>
            <person name="Zhao X."/>
            <person name="Nagaraj S."/>
            <person name="Vavikolanu K."/>
            <person name="Aluvathingal J."/>
            <person name="Nadendla S."/>
            <person name="Sichtig H."/>
        </authorList>
    </citation>
    <scope>NUCLEOTIDE SEQUENCE</scope>
    <source>
        <strain evidence="1">FDAARGOS_387</strain>
    </source>
</reference>
<evidence type="ECO:0000313" key="3">
    <source>
        <dbReference type="Proteomes" id="UP000224974"/>
    </source>
</evidence>
<gene>
    <name evidence="1" type="ORF">CRN84_17390</name>
    <name evidence="2" type="ORF">NCTC12282_04831</name>
</gene>
<organism evidence="1 3">
    <name type="scientific">Budvicia aquatica</name>
    <dbReference type="NCBI Taxonomy" id="82979"/>
    <lineage>
        <taxon>Bacteria</taxon>
        <taxon>Pseudomonadati</taxon>
        <taxon>Pseudomonadota</taxon>
        <taxon>Gammaproteobacteria</taxon>
        <taxon>Enterobacterales</taxon>
        <taxon>Budviciaceae</taxon>
        <taxon>Budvicia</taxon>
    </lineage>
</organism>
<dbReference type="PANTHER" id="PTHR38778">
    <property type="entry name" value="CYTOPLASMIC PROTEIN-RELATED"/>
    <property type="match status" value="1"/>
</dbReference>
<reference evidence="3" key="2">
    <citation type="submission" date="2017-09" db="EMBL/GenBank/DDBJ databases">
        <title>FDA dAtabase for Regulatory Grade micrObial Sequences (FDA-ARGOS): Supporting development and validation of Infectious Disease Dx tests.</title>
        <authorList>
            <person name="Minogue T."/>
            <person name="Wolcott M."/>
            <person name="Wasieloski L."/>
            <person name="Aguilar W."/>
            <person name="Moore D."/>
            <person name="Tallon L."/>
            <person name="Sadzewicz L."/>
            <person name="Ott S."/>
            <person name="Zhao X."/>
            <person name="Nagaraj S."/>
            <person name="Vavikolanu K."/>
            <person name="Aluvathingal J."/>
            <person name="Nadendla S."/>
            <person name="Sichtig H."/>
        </authorList>
    </citation>
    <scope>NUCLEOTIDE SEQUENCE [LARGE SCALE GENOMIC DNA]</scope>
    <source>
        <strain evidence="3">FDAARGOS_387</strain>
    </source>
</reference>
<dbReference type="Proteomes" id="UP000373449">
    <property type="component" value="Unassembled WGS sequence"/>
</dbReference>